<dbReference type="Proteomes" id="UP001597186">
    <property type="component" value="Unassembled WGS sequence"/>
</dbReference>
<dbReference type="InterPro" id="IPR015422">
    <property type="entry name" value="PyrdxlP-dep_Trfase_small"/>
</dbReference>
<evidence type="ECO:0000313" key="4">
    <source>
        <dbReference type="Proteomes" id="UP001597186"/>
    </source>
</evidence>
<dbReference type="PANTHER" id="PTHR30244:SF34">
    <property type="entry name" value="DTDP-4-AMINO-4,6-DIDEOXYGALACTOSE TRANSAMINASE"/>
    <property type="match status" value="1"/>
</dbReference>
<dbReference type="GO" id="GO:0008483">
    <property type="term" value="F:transaminase activity"/>
    <property type="evidence" value="ECO:0007669"/>
    <property type="project" value="UniProtKB-KW"/>
</dbReference>
<dbReference type="InterPro" id="IPR015424">
    <property type="entry name" value="PyrdxlP-dep_Trfase"/>
</dbReference>
<name>A0ABW4EHN0_9RHOB</name>
<dbReference type="RefSeq" id="WP_379917604.1">
    <property type="nucleotide sequence ID" value="NZ_JBHUDD010000149.1"/>
</dbReference>
<keyword evidence="3" id="KW-0032">Aminotransferase</keyword>
<reference evidence="4" key="1">
    <citation type="journal article" date="2019" name="Int. J. Syst. Evol. Microbiol.">
        <title>The Global Catalogue of Microorganisms (GCM) 10K type strain sequencing project: providing services to taxonomists for standard genome sequencing and annotation.</title>
        <authorList>
            <consortium name="The Broad Institute Genomics Platform"/>
            <consortium name="The Broad Institute Genome Sequencing Center for Infectious Disease"/>
            <person name="Wu L."/>
            <person name="Ma J."/>
        </authorList>
    </citation>
    <scope>NUCLEOTIDE SEQUENCE [LARGE SCALE GENOMIC DNA]</scope>
    <source>
        <strain evidence="4">CGMCC 1.12477</strain>
    </source>
</reference>
<protein>
    <submittedName>
        <fullName evidence="3">DegT/DnrJ/EryC1/StrS family aminotransferase</fullName>
    </submittedName>
</protein>
<dbReference type="EMBL" id="JBHUDD010000149">
    <property type="protein sequence ID" value="MFD1510933.1"/>
    <property type="molecule type" value="Genomic_DNA"/>
</dbReference>
<dbReference type="InterPro" id="IPR000653">
    <property type="entry name" value="DegT/StrS_aminotransferase"/>
</dbReference>
<dbReference type="Gene3D" id="3.40.640.10">
    <property type="entry name" value="Type I PLP-dependent aspartate aminotransferase-like (Major domain)"/>
    <property type="match status" value="1"/>
</dbReference>
<dbReference type="CDD" id="cd00616">
    <property type="entry name" value="AHBA_syn"/>
    <property type="match status" value="1"/>
</dbReference>
<sequence>MPRLGLREWFAVGRVIAHGDLLRTSSSLRLCQKFERGLARRLGARHTLAVNNGTAALITALQACRIGPGDEVLVSAYTWMASAAAVLHVGAVPVLVEIDQTLTMDIDDLAAKITPRARAIIPVHMNNRPCDMDRLLDIAAKHDLRVIEDACQAIGVRYKGRACGTIGDAGTFSFNQMKNMTCGEGGAVLTSDDLIYERAYCAHDMGVNFRKFAPHRTDQEFVGGNFRISEIEGAILNVQLSKLPGRMRAMRRRVAAMEPILKKAGLPIAPHNNPGEACSIVVTFDTEAEAIEFAENIGVRRLFDNSKHVFTKWTAILDGRMAHPRFDPWAWAEDVSPPSADECPRTLDLLSRSCAISPILQLPHPAAIVLAHRLAKRVPERKS</sequence>
<evidence type="ECO:0000256" key="1">
    <source>
        <dbReference type="ARBA" id="ARBA00037999"/>
    </source>
</evidence>
<comment type="similarity">
    <text evidence="1 2">Belongs to the DegT/DnrJ/EryC1 family.</text>
</comment>
<evidence type="ECO:0000313" key="3">
    <source>
        <dbReference type="EMBL" id="MFD1510933.1"/>
    </source>
</evidence>
<dbReference type="Gene3D" id="3.90.1150.10">
    <property type="entry name" value="Aspartate Aminotransferase, domain 1"/>
    <property type="match status" value="1"/>
</dbReference>
<accession>A0ABW4EHN0</accession>
<dbReference type="PANTHER" id="PTHR30244">
    <property type="entry name" value="TRANSAMINASE"/>
    <property type="match status" value="1"/>
</dbReference>
<keyword evidence="2" id="KW-0663">Pyridoxal phosphate</keyword>
<keyword evidence="3" id="KW-0808">Transferase</keyword>
<gene>
    <name evidence="3" type="ORF">ACFTOW_16230</name>
</gene>
<comment type="caution">
    <text evidence="3">The sequence shown here is derived from an EMBL/GenBank/DDBJ whole genome shotgun (WGS) entry which is preliminary data.</text>
</comment>
<evidence type="ECO:0000256" key="2">
    <source>
        <dbReference type="RuleBase" id="RU004508"/>
    </source>
</evidence>
<organism evidence="3 4">
    <name type="scientific">Lacimonas salitolerans</name>
    <dbReference type="NCBI Taxonomy" id="1323750"/>
    <lineage>
        <taxon>Bacteria</taxon>
        <taxon>Pseudomonadati</taxon>
        <taxon>Pseudomonadota</taxon>
        <taxon>Alphaproteobacteria</taxon>
        <taxon>Rhodobacterales</taxon>
        <taxon>Paracoccaceae</taxon>
        <taxon>Lacimonas</taxon>
    </lineage>
</organism>
<dbReference type="InterPro" id="IPR015421">
    <property type="entry name" value="PyrdxlP-dep_Trfase_major"/>
</dbReference>
<dbReference type="Pfam" id="PF01041">
    <property type="entry name" value="DegT_DnrJ_EryC1"/>
    <property type="match status" value="1"/>
</dbReference>
<keyword evidence="4" id="KW-1185">Reference proteome</keyword>
<dbReference type="SUPFAM" id="SSF53383">
    <property type="entry name" value="PLP-dependent transferases"/>
    <property type="match status" value="1"/>
</dbReference>
<proteinExistence type="inferred from homology"/>